<keyword evidence="2" id="KW-0812">Transmembrane</keyword>
<proteinExistence type="predicted"/>
<accession>A0A6S6SX76</accession>
<keyword evidence="2" id="KW-1133">Transmembrane helix</keyword>
<sequence length="310" mass="34753">MNHGKMVSGIAALAIYLSLIFLVLYFYNIHQVKAKNYVEKNSDRVTVTLVNSEKTVFNKSDEVSTPKKPVSTFIPPVPLQAIPKKVPPKKVKPKKVIPRPKTLPKKVIPKPKNVIPKKIAPKKTTPKPKKNVPKKNVPKKIKPPKIKPSKKVLPVKKVVPIKKAPKKTAKDLFSSVKTTVPKKVPVKKIPKKPIKQTSSIKHNSSVTDRIRATHQNGRVSNANREKGIENAYIAKVERHMMNWNAVGARGQLVTVNLTIFNSGKFRYTSSGVSGAMQRSLKQYLNTLNRMGLGRHKKSSPYSIQVHFKVR</sequence>
<evidence type="ECO:0000256" key="1">
    <source>
        <dbReference type="SAM" id="MobiDB-lite"/>
    </source>
</evidence>
<reference evidence="3" key="1">
    <citation type="submission" date="2020-01" db="EMBL/GenBank/DDBJ databases">
        <authorList>
            <person name="Meier V. D."/>
            <person name="Meier V D."/>
        </authorList>
    </citation>
    <scope>NUCLEOTIDE SEQUENCE</scope>
    <source>
        <strain evidence="3">HLG_WM_MAG_05</strain>
    </source>
</reference>
<gene>
    <name evidence="3" type="ORF">HELGO_WM4155</name>
</gene>
<feature type="transmembrane region" description="Helical" evidence="2">
    <location>
        <begin position="6"/>
        <end position="27"/>
    </location>
</feature>
<evidence type="ECO:0000256" key="2">
    <source>
        <dbReference type="SAM" id="Phobius"/>
    </source>
</evidence>
<dbReference type="AlphaFoldDB" id="A0A6S6SX76"/>
<keyword evidence="2" id="KW-0472">Membrane</keyword>
<name>A0A6S6SX76_9BACT</name>
<feature type="compositionally biased region" description="Basic residues" evidence="1">
    <location>
        <begin position="119"/>
        <end position="147"/>
    </location>
</feature>
<dbReference type="EMBL" id="CACVAU010000042">
    <property type="protein sequence ID" value="CAA6813080.1"/>
    <property type="molecule type" value="Genomic_DNA"/>
</dbReference>
<organism evidence="3">
    <name type="scientific">uncultured Sulfurovum sp</name>
    <dbReference type="NCBI Taxonomy" id="269237"/>
    <lineage>
        <taxon>Bacteria</taxon>
        <taxon>Pseudomonadati</taxon>
        <taxon>Campylobacterota</taxon>
        <taxon>Epsilonproteobacteria</taxon>
        <taxon>Campylobacterales</taxon>
        <taxon>Sulfurovaceae</taxon>
        <taxon>Sulfurovum</taxon>
        <taxon>environmental samples</taxon>
    </lineage>
</organism>
<protein>
    <submittedName>
        <fullName evidence="3">M-like protein</fullName>
    </submittedName>
</protein>
<evidence type="ECO:0000313" key="3">
    <source>
        <dbReference type="EMBL" id="CAA6813080.1"/>
    </source>
</evidence>
<feature type="region of interest" description="Disordered" evidence="1">
    <location>
        <begin position="117"/>
        <end position="147"/>
    </location>
</feature>